<gene>
    <name evidence="1" type="ORF">POM88_024297</name>
</gene>
<organism evidence="1 2">
    <name type="scientific">Heracleum sosnowskyi</name>
    <dbReference type="NCBI Taxonomy" id="360622"/>
    <lineage>
        <taxon>Eukaryota</taxon>
        <taxon>Viridiplantae</taxon>
        <taxon>Streptophyta</taxon>
        <taxon>Embryophyta</taxon>
        <taxon>Tracheophyta</taxon>
        <taxon>Spermatophyta</taxon>
        <taxon>Magnoliopsida</taxon>
        <taxon>eudicotyledons</taxon>
        <taxon>Gunneridae</taxon>
        <taxon>Pentapetalae</taxon>
        <taxon>asterids</taxon>
        <taxon>campanulids</taxon>
        <taxon>Apiales</taxon>
        <taxon>Apiaceae</taxon>
        <taxon>Apioideae</taxon>
        <taxon>apioid superclade</taxon>
        <taxon>Tordylieae</taxon>
        <taxon>Tordyliinae</taxon>
        <taxon>Heracleum</taxon>
    </lineage>
</organism>
<protein>
    <submittedName>
        <fullName evidence="1">Uncharacterized protein</fullName>
    </submittedName>
</protein>
<keyword evidence="2" id="KW-1185">Reference proteome</keyword>
<name>A0AAD8MMQ7_9APIA</name>
<comment type="caution">
    <text evidence="1">The sequence shown here is derived from an EMBL/GenBank/DDBJ whole genome shotgun (WGS) entry which is preliminary data.</text>
</comment>
<dbReference type="AlphaFoldDB" id="A0AAD8MMQ7"/>
<reference evidence="1" key="1">
    <citation type="submission" date="2023-02" db="EMBL/GenBank/DDBJ databases">
        <title>Genome of toxic invasive species Heracleum sosnowskyi carries increased number of genes despite the absence of recent whole-genome duplications.</title>
        <authorList>
            <person name="Schelkunov M."/>
            <person name="Shtratnikova V."/>
            <person name="Makarenko M."/>
            <person name="Klepikova A."/>
            <person name="Omelchenko D."/>
            <person name="Novikova G."/>
            <person name="Obukhova E."/>
            <person name="Bogdanov V."/>
            <person name="Penin A."/>
            <person name="Logacheva M."/>
        </authorList>
    </citation>
    <scope>NUCLEOTIDE SEQUENCE</scope>
    <source>
        <strain evidence="1">Hsosn_3</strain>
        <tissue evidence="1">Leaf</tissue>
    </source>
</reference>
<dbReference type="Proteomes" id="UP001237642">
    <property type="component" value="Unassembled WGS sequence"/>
</dbReference>
<reference evidence="1" key="2">
    <citation type="submission" date="2023-05" db="EMBL/GenBank/DDBJ databases">
        <authorList>
            <person name="Schelkunov M.I."/>
        </authorList>
    </citation>
    <scope>NUCLEOTIDE SEQUENCE</scope>
    <source>
        <strain evidence="1">Hsosn_3</strain>
        <tissue evidence="1">Leaf</tissue>
    </source>
</reference>
<dbReference type="EMBL" id="JAUIZM010000006">
    <property type="protein sequence ID" value="KAK1377553.1"/>
    <property type="molecule type" value="Genomic_DNA"/>
</dbReference>
<accession>A0AAD8MMQ7</accession>
<sequence length="142" mass="15641">MQQDRKRESIASQVLCGSYTKEPADQSDTPDSFDSSVGFSSKVASYHQLVSGNSLTKESRLRVVSEVSYCCSGVKKLSFDESQQASEVKSPSFFKKSGHICPSSVPPFLPSRKAKITGNEPDRLSVHSKVYVKRCTITGTYF</sequence>
<evidence type="ECO:0000313" key="2">
    <source>
        <dbReference type="Proteomes" id="UP001237642"/>
    </source>
</evidence>
<evidence type="ECO:0000313" key="1">
    <source>
        <dbReference type="EMBL" id="KAK1377553.1"/>
    </source>
</evidence>
<proteinExistence type="predicted"/>